<evidence type="ECO:0000313" key="1">
    <source>
        <dbReference type="EMBL" id="TFK77006.1"/>
    </source>
</evidence>
<evidence type="ECO:0000313" key="2">
    <source>
        <dbReference type="Proteomes" id="UP000308600"/>
    </source>
</evidence>
<accession>A0ACD3BGI5</accession>
<protein>
    <submittedName>
        <fullName evidence="1">PDT-domain-containing protein</fullName>
    </submittedName>
</protein>
<gene>
    <name evidence="1" type="ORF">BDN72DRAFT_753803</name>
</gene>
<name>A0ACD3BGI5_9AGAR</name>
<proteinExistence type="predicted"/>
<organism evidence="1 2">
    <name type="scientific">Pluteus cervinus</name>
    <dbReference type="NCBI Taxonomy" id="181527"/>
    <lineage>
        <taxon>Eukaryota</taxon>
        <taxon>Fungi</taxon>
        <taxon>Dikarya</taxon>
        <taxon>Basidiomycota</taxon>
        <taxon>Agaricomycotina</taxon>
        <taxon>Agaricomycetes</taxon>
        <taxon>Agaricomycetidae</taxon>
        <taxon>Agaricales</taxon>
        <taxon>Pluteineae</taxon>
        <taxon>Pluteaceae</taxon>
        <taxon>Pluteus</taxon>
    </lineage>
</organism>
<sequence length="290" mass="31716">MGDPATTKVSVLGPLGTYTHEAAFKYFGAAAEYHEERTVTDVFHAISHKSIPFGVVPQENSIYGSVIETYDLLRADGALVCGEIILEVQHCLLVRRGTRLDQIERVISHEQALGQCSDFIQKHLPKASLVKTTSTASAAQAVVENPPNCAAICSKICATLFDGLELLYEGIQNESTNFTRFYALAGELGVPPPAISYNPLNRALLRIRGQHTGQKLSSTCLVPVLSVLHLDISRIDRRPSLESEPFHNVYFLEIQSTEAKEGDKNWAETVNEAVGRVRDAGGLADIIGLW</sequence>
<dbReference type="EMBL" id="ML208259">
    <property type="protein sequence ID" value="TFK77006.1"/>
    <property type="molecule type" value="Genomic_DNA"/>
</dbReference>
<keyword evidence="2" id="KW-1185">Reference proteome</keyword>
<dbReference type="Proteomes" id="UP000308600">
    <property type="component" value="Unassembled WGS sequence"/>
</dbReference>
<reference evidence="1 2" key="1">
    <citation type="journal article" date="2019" name="Nat. Ecol. Evol.">
        <title>Megaphylogeny resolves global patterns of mushroom evolution.</title>
        <authorList>
            <person name="Varga T."/>
            <person name="Krizsan K."/>
            <person name="Foldi C."/>
            <person name="Dima B."/>
            <person name="Sanchez-Garcia M."/>
            <person name="Sanchez-Ramirez S."/>
            <person name="Szollosi G.J."/>
            <person name="Szarkandi J.G."/>
            <person name="Papp V."/>
            <person name="Albert L."/>
            <person name="Andreopoulos W."/>
            <person name="Angelini C."/>
            <person name="Antonin V."/>
            <person name="Barry K.W."/>
            <person name="Bougher N.L."/>
            <person name="Buchanan P."/>
            <person name="Buyck B."/>
            <person name="Bense V."/>
            <person name="Catcheside P."/>
            <person name="Chovatia M."/>
            <person name="Cooper J."/>
            <person name="Damon W."/>
            <person name="Desjardin D."/>
            <person name="Finy P."/>
            <person name="Geml J."/>
            <person name="Haridas S."/>
            <person name="Hughes K."/>
            <person name="Justo A."/>
            <person name="Karasinski D."/>
            <person name="Kautmanova I."/>
            <person name="Kiss B."/>
            <person name="Kocsube S."/>
            <person name="Kotiranta H."/>
            <person name="LaButti K.M."/>
            <person name="Lechner B.E."/>
            <person name="Liimatainen K."/>
            <person name="Lipzen A."/>
            <person name="Lukacs Z."/>
            <person name="Mihaltcheva S."/>
            <person name="Morgado L.N."/>
            <person name="Niskanen T."/>
            <person name="Noordeloos M.E."/>
            <person name="Ohm R.A."/>
            <person name="Ortiz-Santana B."/>
            <person name="Ovrebo C."/>
            <person name="Racz N."/>
            <person name="Riley R."/>
            <person name="Savchenko A."/>
            <person name="Shiryaev A."/>
            <person name="Soop K."/>
            <person name="Spirin V."/>
            <person name="Szebenyi C."/>
            <person name="Tomsovsky M."/>
            <person name="Tulloss R.E."/>
            <person name="Uehling J."/>
            <person name="Grigoriev I.V."/>
            <person name="Vagvolgyi C."/>
            <person name="Papp T."/>
            <person name="Martin F.M."/>
            <person name="Miettinen O."/>
            <person name="Hibbett D.S."/>
            <person name="Nagy L.G."/>
        </authorList>
    </citation>
    <scope>NUCLEOTIDE SEQUENCE [LARGE SCALE GENOMIC DNA]</scope>
    <source>
        <strain evidence="1 2">NL-1719</strain>
    </source>
</reference>